<evidence type="ECO:0008006" key="3">
    <source>
        <dbReference type="Google" id="ProtNLM"/>
    </source>
</evidence>
<dbReference type="InterPro" id="IPR017853">
    <property type="entry name" value="GH"/>
</dbReference>
<organism evidence="1 2">
    <name type="scientific">Xanthocytophaga agilis</name>
    <dbReference type="NCBI Taxonomy" id="3048010"/>
    <lineage>
        <taxon>Bacteria</taxon>
        <taxon>Pseudomonadati</taxon>
        <taxon>Bacteroidota</taxon>
        <taxon>Cytophagia</taxon>
        <taxon>Cytophagales</taxon>
        <taxon>Rhodocytophagaceae</taxon>
        <taxon>Xanthocytophaga</taxon>
    </lineage>
</organism>
<keyword evidence="2" id="KW-1185">Reference proteome</keyword>
<dbReference type="SUPFAM" id="SSF51445">
    <property type="entry name" value="(Trans)glycosidases"/>
    <property type="match status" value="1"/>
</dbReference>
<dbReference type="AlphaFoldDB" id="A0AAE3RDL9"/>
<accession>A0AAE3RDL9</accession>
<dbReference type="Proteomes" id="UP001232063">
    <property type="component" value="Unassembled WGS sequence"/>
</dbReference>
<proteinExistence type="predicted"/>
<reference evidence="1" key="1">
    <citation type="submission" date="2023-05" db="EMBL/GenBank/DDBJ databases">
        <authorList>
            <person name="Zhang X."/>
        </authorList>
    </citation>
    <scope>NUCLEOTIDE SEQUENCE</scope>
    <source>
        <strain evidence="1">BD1B2-1</strain>
    </source>
</reference>
<dbReference type="RefSeq" id="WP_314518270.1">
    <property type="nucleotide sequence ID" value="NZ_JASJOU010000018.1"/>
</dbReference>
<dbReference type="EMBL" id="JASJOU010000018">
    <property type="protein sequence ID" value="MDJ1505823.1"/>
    <property type="molecule type" value="Genomic_DNA"/>
</dbReference>
<comment type="caution">
    <text evidence="1">The sequence shown here is derived from an EMBL/GenBank/DDBJ whole genome shotgun (WGS) entry which is preliminary data.</text>
</comment>
<gene>
    <name evidence="1" type="ORF">QNI22_34520</name>
</gene>
<dbReference type="Gene3D" id="3.20.20.80">
    <property type="entry name" value="Glycosidases"/>
    <property type="match status" value="1"/>
</dbReference>
<sequence>MVKHSFSKILWAVGWGVISILTLAQTGCEKKENLNPQDRTYYMGFTPLPYALTPAAIDYTYTQLEQSADIVCHHFDDGVPWVEALKDTAFHPGLQQDWAYRKSRTLPSQKVFLAFTPIRFDRVALASYRAATPNMDMPSPWNTYSFNHPDVKKAYLTYCKRGIDFFNPHYFLMGIEVNLLLKLNPSLWQDYLELHTYVYQQLKKAYPDLPVAVSVSGIDLLEGYTDADHAQQTEGLTQILQQTDFLGFSLYSYQTRYLTGDLPTDMFSQLFSLTSKPIAITETGYPAQRFSVFTNSITFEGTEDKQDRYISQLLTASNHENMLFVINFVLRDYDQLWQAWGSKDDITILWRDTGLIDENASPRKGFQTWKSYLKIPKK</sequence>
<protein>
    <recommendedName>
        <fullName evidence="3">Arabinogalactan endo-beta-1,4-galactanase</fullName>
    </recommendedName>
</protein>
<name>A0AAE3RDL9_9BACT</name>
<evidence type="ECO:0000313" key="2">
    <source>
        <dbReference type="Proteomes" id="UP001232063"/>
    </source>
</evidence>
<evidence type="ECO:0000313" key="1">
    <source>
        <dbReference type="EMBL" id="MDJ1505823.1"/>
    </source>
</evidence>